<dbReference type="Gene3D" id="3.10.10.10">
    <property type="entry name" value="HIV Type 1 Reverse Transcriptase, subunit A, domain 1"/>
    <property type="match status" value="1"/>
</dbReference>
<evidence type="ECO:0000256" key="1">
    <source>
        <dbReference type="SAM" id="MobiDB-lite"/>
    </source>
</evidence>
<dbReference type="Proteomes" id="UP000198211">
    <property type="component" value="Unassembled WGS sequence"/>
</dbReference>
<evidence type="ECO:0000313" key="2">
    <source>
        <dbReference type="EMBL" id="OWZ03654.1"/>
    </source>
</evidence>
<sequence length="451" mass="50756">MFHSNAKLPDEVSIPLIKTQAMKDEPEVHYEVSGPSATMNIPRREWMPFKVSKKHPSPKTHGKNRINSADWVTSYRKRWPYRVRLTNITDHTVYCPAHFPILAWVPLGHLPRDLGYVRLDLVKYTEWHVLAYAEARDKDLYKKEEKLYEQWLATQPSAVARPEYTYPTSILQHEESETASDNDMDGDRGDAQRSTMEESADIWVANTGVTKRASDDDSSCSEGSSDGSLELEFPEATPDPNSGSDFMILVKSFISVVKAIATKGYEFAEDDVIYVHEPADVELTGYAQELAFLPEFSDHSSTELDFSAANVMNSTISVDDQAKLVNVLKTHKNIMITSGNALPPPAYGVVWDINVEDHAPIKQRARRIPIRYLQKLYELLKGLLKANLASLSDSHWDSPIVIVLKKNGEDIRLCIDYKMVNSVTAIMEYAMPTWIPICGSAHLTQPADSGP</sequence>
<dbReference type="SUPFAM" id="SSF56672">
    <property type="entry name" value="DNA/RNA polymerases"/>
    <property type="match status" value="1"/>
</dbReference>
<evidence type="ECO:0000313" key="3">
    <source>
        <dbReference type="Proteomes" id="UP000198211"/>
    </source>
</evidence>
<dbReference type="InterPro" id="IPR043502">
    <property type="entry name" value="DNA/RNA_pol_sf"/>
</dbReference>
<organism evidence="2 3">
    <name type="scientific">Phytophthora megakarya</name>
    <dbReference type="NCBI Taxonomy" id="4795"/>
    <lineage>
        <taxon>Eukaryota</taxon>
        <taxon>Sar</taxon>
        <taxon>Stramenopiles</taxon>
        <taxon>Oomycota</taxon>
        <taxon>Peronosporomycetes</taxon>
        <taxon>Peronosporales</taxon>
        <taxon>Peronosporaceae</taxon>
        <taxon>Phytophthora</taxon>
    </lineage>
</organism>
<accession>A0A225VEX0</accession>
<dbReference type="OrthoDB" id="7762636at2759"/>
<proteinExistence type="predicted"/>
<reference evidence="3" key="1">
    <citation type="submission" date="2017-03" db="EMBL/GenBank/DDBJ databases">
        <title>Phytopthora megakarya and P. palmivora, two closely related causual agents of cacao black pod achieved similar genome size and gene model numbers by different mechanisms.</title>
        <authorList>
            <person name="Ali S."/>
            <person name="Shao J."/>
            <person name="Larry D.J."/>
            <person name="Kronmiller B."/>
            <person name="Shen D."/>
            <person name="Strem M.D."/>
            <person name="Melnick R.L."/>
            <person name="Guiltinan M.J."/>
            <person name="Tyler B.M."/>
            <person name="Meinhardt L.W."/>
            <person name="Bailey B.A."/>
        </authorList>
    </citation>
    <scope>NUCLEOTIDE SEQUENCE [LARGE SCALE GENOMIC DNA]</scope>
    <source>
        <strain evidence="3">zdho120</strain>
    </source>
</reference>
<dbReference type="EMBL" id="NBNE01005396">
    <property type="protein sequence ID" value="OWZ03654.1"/>
    <property type="molecule type" value="Genomic_DNA"/>
</dbReference>
<feature type="region of interest" description="Disordered" evidence="1">
    <location>
        <begin position="174"/>
        <end position="238"/>
    </location>
</feature>
<keyword evidence="3" id="KW-1185">Reference proteome</keyword>
<evidence type="ECO:0008006" key="4">
    <source>
        <dbReference type="Google" id="ProtNLM"/>
    </source>
</evidence>
<dbReference type="PANTHER" id="PTHR37984">
    <property type="entry name" value="PROTEIN CBG26694"/>
    <property type="match status" value="1"/>
</dbReference>
<dbReference type="InterPro" id="IPR050951">
    <property type="entry name" value="Retrovirus_Pol_polyprotein"/>
</dbReference>
<name>A0A225VEX0_9STRA</name>
<gene>
    <name evidence="2" type="ORF">PHMEG_00024573</name>
</gene>
<feature type="compositionally biased region" description="Low complexity" evidence="1">
    <location>
        <begin position="220"/>
        <end position="231"/>
    </location>
</feature>
<dbReference type="PANTHER" id="PTHR37984:SF5">
    <property type="entry name" value="PROTEIN NYNRIN-LIKE"/>
    <property type="match status" value="1"/>
</dbReference>
<dbReference type="AlphaFoldDB" id="A0A225VEX0"/>
<comment type="caution">
    <text evidence="2">The sequence shown here is derived from an EMBL/GenBank/DDBJ whole genome shotgun (WGS) entry which is preliminary data.</text>
</comment>
<protein>
    <recommendedName>
        <fullName evidence="4">Reverse transcriptase</fullName>
    </recommendedName>
</protein>